<dbReference type="PIRSF" id="PIRSF001434">
    <property type="entry name" value="CGS"/>
    <property type="match status" value="1"/>
</dbReference>
<dbReference type="PANTHER" id="PTHR11808:SF80">
    <property type="entry name" value="CYSTATHIONINE GAMMA-LYASE"/>
    <property type="match status" value="1"/>
</dbReference>
<name>A0ABX6V6Z9_9GAMM</name>
<dbReference type="PROSITE" id="PS00868">
    <property type="entry name" value="CYS_MET_METAB_PP"/>
    <property type="match status" value="1"/>
</dbReference>
<dbReference type="Pfam" id="PF01053">
    <property type="entry name" value="Cys_Met_Meta_PP"/>
    <property type="match status" value="1"/>
</dbReference>
<keyword evidence="4" id="KW-0032">Aminotransferase</keyword>
<evidence type="ECO:0000313" key="5">
    <source>
        <dbReference type="Proteomes" id="UP000316416"/>
    </source>
</evidence>
<evidence type="ECO:0000313" key="4">
    <source>
        <dbReference type="EMBL" id="QPG57335.1"/>
    </source>
</evidence>
<dbReference type="InterPro" id="IPR054542">
    <property type="entry name" value="Cys_met_metab_PP"/>
</dbReference>
<dbReference type="Proteomes" id="UP000316416">
    <property type="component" value="Chromosome"/>
</dbReference>
<reference evidence="4" key="1">
    <citation type="submission" date="2021-07" db="EMBL/GenBank/DDBJ databases">
        <title>Shewanella sp. YLB-07 whole genome sequence.</title>
        <authorList>
            <person name="Yu L."/>
        </authorList>
    </citation>
    <scope>NUCLEOTIDE SEQUENCE</scope>
    <source>
        <strain evidence="4">YLB-08</strain>
    </source>
</reference>
<comment type="similarity">
    <text evidence="3">Belongs to the trans-sulfuration enzymes family.</text>
</comment>
<dbReference type="EMBL" id="CP045503">
    <property type="protein sequence ID" value="QPG57335.1"/>
    <property type="molecule type" value="Genomic_DNA"/>
</dbReference>
<dbReference type="Gene3D" id="3.90.1150.10">
    <property type="entry name" value="Aspartate Aminotransferase, domain 1"/>
    <property type="match status" value="1"/>
</dbReference>
<evidence type="ECO:0000256" key="2">
    <source>
        <dbReference type="ARBA" id="ARBA00022898"/>
    </source>
</evidence>
<dbReference type="InterPro" id="IPR000277">
    <property type="entry name" value="Cys/Met-Metab_PyrdxlP-dep_enz"/>
</dbReference>
<evidence type="ECO:0000256" key="3">
    <source>
        <dbReference type="RuleBase" id="RU362118"/>
    </source>
</evidence>
<keyword evidence="5" id="KW-1185">Reference proteome</keyword>
<dbReference type="Gene3D" id="3.40.640.10">
    <property type="entry name" value="Type I PLP-dependent aspartate aminotransferase-like (Major domain)"/>
    <property type="match status" value="1"/>
</dbReference>
<dbReference type="InterPro" id="IPR015421">
    <property type="entry name" value="PyrdxlP-dep_Trfase_major"/>
</dbReference>
<comment type="cofactor">
    <cofactor evidence="1 3">
        <name>pyridoxal 5'-phosphate</name>
        <dbReference type="ChEBI" id="CHEBI:597326"/>
    </cofactor>
</comment>
<gene>
    <name evidence="4" type="ORF">FM038_007720</name>
</gene>
<sequence>MKDKWALATKIIHAGHIKDSSGALVAPLCQSATFVFDSAEQGGARFAGDETGYIYTRLGNPTTAELERKMAVLEGTQAAVATASGMAAVSSALLANLSHGDHLVASKAVYGCTFSLMNNQLSKFGIAVTLVDFSDPQAISKAITPQTKVLFCETPVNPHLDVFDLDEIVAIAKKHGLISIVDNTFMTPLLQQPILHGVDLVVHSATKYLNGHGDVIAGVICGTSEQIDKIKFETVKDLGGVLSPHDAWLILRGLKTLDVRVERHCDNAERVVEYLLSHPKVIKVHYPGLKGSKGESLMGKQMRRGGGVIAFELDADLKASIAFVNHLQLFSIAVSLGDAESLIQHPASMTHATYDIEQREAAGIGESLLRISVGLEAAEDIIVDLEQGLAQV</sequence>
<evidence type="ECO:0000256" key="1">
    <source>
        <dbReference type="ARBA" id="ARBA00001933"/>
    </source>
</evidence>
<keyword evidence="4" id="KW-0808">Transferase</keyword>
<dbReference type="InterPro" id="IPR015422">
    <property type="entry name" value="PyrdxlP-dep_Trfase_small"/>
</dbReference>
<protein>
    <submittedName>
        <fullName evidence="4">PLP-dependent aspartate aminotransferase family protein</fullName>
    </submittedName>
</protein>
<dbReference type="CDD" id="cd00614">
    <property type="entry name" value="CGS_like"/>
    <property type="match status" value="1"/>
</dbReference>
<dbReference type="SUPFAM" id="SSF53383">
    <property type="entry name" value="PLP-dependent transferases"/>
    <property type="match status" value="1"/>
</dbReference>
<dbReference type="InterPro" id="IPR015424">
    <property type="entry name" value="PyrdxlP-dep_Trfase"/>
</dbReference>
<proteinExistence type="inferred from homology"/>
<dbReference type="PANTHER" id="PTHR11808">
    <property type="entry name" value="TRANS-SULFURATION ENZYME FAMILY MEMBER"/>
    <property type="match status" value="1"/>
</dbReference>
<organism evidence="4 5">
    <name type="scientific">Shewanella eurypsychrophilus</name>
    <dbReference type="NCBI Taxonomy" id="2593656"/>
    <lineage>
        <taxon>Bacteria</taxon>
        <taxon>Pseudomonadati</taxon>
        <taxon>Pseudomonadota</taxon>
        <taxon>Gammaproteobacteria</taxon>
        <taxon>Alteromonadales</taxon>
        <taxon>Shewanellaceae</taxon>
        <taxon>Shewanella</taxon>
    </lineage>
</organism>
<accession>A0ABX6V6Z9</accession>
<keyword evidence="2 3" id="KW-0663">Pyridoxal phosphate</keyword>
<dbReference type="RefSeq" id="WP_142872698.1">
    <property type="nucleotide sequence ID" value="NZ_CP045503.2"/>
</dbReference>
<dbReference type="GO" id="GO:0008483">
    <property type="term" value="F:transaminase activity"/>
    <property type="evidence" value="ECO:0007669"/>
    <property type="project" value="UniProtKB-KW"/>
</dbReference>